<dbReference type="Proteomes" id="UP000242287">
    <property type="component" value="Unassembled WGS sequence"/>
</dbReference>
<evidence type="ECO:0000256" key="1">
    <source>
        <dbReference type="SAM" id="MobiDB-lite"/>
    </source>
</evidence>
<accession>A0A2A9NEZ3</accession>
<evidence type="ECO:0000313" key="3">
    <source>
        <dbReference type="EMBL" id="PFH49575.1"/>
    </source>
</evidence>
<dbReference type="AlphaFoldDB" id="A0A2A9NEZ3"/>
<gene>
    <name evidence="3" type="ORF">AMATHDRAFT_4788</name>
</gene>
<feature type="transmembrane region" description="Helical" evidence="2">
    <location>
        <begin position="187"/>
        <end position="210"/>
    </location>
</feature>
<keyword evidence="4" id="KW-1185">Reference proteome</keyword>
<evidence type="ECO:0000313" key="4">
    <source>
        <dbReference type="Proteomes" id="UP000242287"/>
    </source>
</evidence>
<evidence type="ECO:0000256" key="2">
    <source>
        <dbReference type="SAM" id="Phobius"/>
    </source>
</evidence>
<keyword evidence="2" id="KW-1133">Transmembrane helix</keyword>
<keyword evidence="2" id="KW-0812">Transmembrane</keyword>
<reference evidence="3 4" key="1">
    <citation type="submission" date="2014-02" db="EMBL/GenBank/DDBJ databases">
        <title>Transposable element dynamics among asymbiotic and ectomycorrhizal Amanita fungi.</title>
        <authorList>
            <consortium name="DOE Joint Genome Institute"/>
            <person name="Hess J."/>
            <person name="Skrede I."/>
            <person name="Wolfe B."/>
            <person name="LaButti K."/>
            <person name="Ohm R.A."/>
            <person name="Grigoriev I.V."/>
            <person name="Pringle A."/>
        </authorList>
    </citation>
    <scope>NUCLEOTIDE SEQUENCE [LARGE SCALE GENOMIC DNA]</scope>
    <source>
        <strain evidence="3 4">SKay4041</strain>
    </source>
</reference>
<feature type="transmembrane region" description="Helical" evidence="2">
    <location>
        <begin position="216"/>
        <end position="237"/>
    </location>
</feature>
<name>A0A2A9NEZ3_9AGAR</name>
<organism evidence="3 4">
    <name type="scientific">Amanita thiersii Skay4041</name>
    <dbReference type="NCBI Taxonomy" id="703135"/>
    <lineage>
        <taxon>Eukaryota</taxon>
        <taxon>Fungi</taxon>
        <taxon>Dikarya</taxon>
        <taxon>Basidiomycota</taxon>
        <taxon>Agaricomycotina</taxon>
        <taxon>Agaricomycetes</taxon>
        <taxon>Agaricomycetidae</taxon>
        <taxon>Agaricales</taxon>
        <taxon>Pluteineae</taxon>
        <taxon>Amanitaceae</taxon>
        <taxon>Amanita</taxon>
    </lineage>
</organism>
<keyword evidence="2" id="KW-0472">Membrane</keyword>
<dbReference type="EMBL" id="KZ302025">
    <property type="protein sequence ID" value="PFH49575.1"/>
    <property type="molecule type" value="Genomic_DNA"/>
</dbReference>
<proteinExistence type="predicted"/>
<protein>
    <submittedName>
        <fullName evidence="3">Uncharacterized protein</fullName>
    </submittedName>
</protein>
<feature type="region of interest" description="Disordered" evidence="1">
    <location>
        <begin position="1"/>
        <end position="24"/>
    </location>
</feature>
<sequence>MPSGVRPRPPFRLLDSPPPAPRHQRTWSTMLTLDSAMTDNDETDTEGATMTKDTDRQRIAIWADGSKVFLSLSPITLTLGIAIFAMSEKSSPREYLYTVESIISELMKAYPRDNNNSSASDASASFCGQTYFWTFVLIVANTSCSALSHFQCTELQNAIVNHTPKDWLQHKCHSRYIRCYMWLTPMFLKAGSLSLGATFPLLFVVHGILLARDNFISLRGLIATFVIMAVLCVFALFSMMPYELGSSFCTVHRLTAFYAEPLRETGKSQGMQQLNSFPFQQNPFIRPEQGLDIFLH</sequence>